<feature type="domain" description="DUF4440" evidence="1">
    <location>
        <begin position="16"/>
        <end position="119"/>
    </location>
</feature>
<keyword evidence="3" id="KW-1185">Reference proteome</keyword>
<evidence type="ECO:0000313" key="2">
    <source>
        <dbReference type="EMBL" id="MFD0779981.1"/>
    </source>
</evidence>
<name>A0ABW2ZNB5_9MICO</name>
<dbReference type="Proteomes" id="UP001597042">
    <property type="component" value="Unassembled WGS sequence"/>
</dbReference>
<reference evidence="3" key="1">
    <citation type="journal article" date="2019" name="Int. J. Syst. Evol. Microbiol.">
        <title>The Global Catalogue of Microorganisms (GCM) 10K type strain sequencing project: providing services to taxonomists for standard genome sequencing and annotation.</title>
        <authorList>
            <consortium name="The Broad Institute Genomics Platform"/>
            <consortium name="The Broad Institute Genome Sequencing Center for Infectious Disease"/>
            <person name="Wu L."/>
            <person name="Ma J."/>
        </authorList>
    </citation>
    <scope>NUCLEOTIDE SEQUENCE [LARGE SCALE GENOMIC DNA]</scope>
    <source>
        <strain evidence="3">CCUG 50754</strain>
    </source>
</reference>
<evidence type="ECO:0000259" key="1">
    <source>
        <dbReference type="Pfam" id="PF14534"/>
    </source>
</evidence>
<evidence type="ECO:0000313" key="3">
    <source>
        <dbReference type="Proteomes" id="UP001597042"/>
    </source>
</evidence>
<dbReference type="EMBL" id="JBHTIM010000001">
    <property type="protein sequence ID" value="MFD0779981.1"/>
    <property type="molecule type" value="Genomic_DNA"/>
</dbReference>
<dbReference type="RefSeq" id="WP_378751595.1">
    <property type="nucleotide sequence ID" value="NZ_JBHSSV010000006.1"/>
</dbReference>
<dbReference type="SUPFAM" id="SSF54427">
    <property type="entry name" value="NTF2-like"/>
    <property type="match status" value="1"/>
</dbReference>
<organism evidence="2 3">
    <name type="scientific">Microbacterium koreense</name>
    <dbReference type="NCBI Taxonomy" id="323761"/>
    <lineage>
        <taxon>Bacteria</taxon>
        <taxon>Bacillati</taxon>
        <taxon>Actinomycetota</taxon>
        <taxon>Actinomycetes</taxon>
        <taxon>Micrococcales</taxon>
        <taxon>Microbacteriaceae</taxon>
        <taxon>Microbacterium</taxon>
    </lineage>
</organism>
<dbReference type="InterPro" id="IPR027843">
    <property type="entry name" value="DUF4440"/>
</dbReference>
<sequence>MTRWAWDPALAEVLARRFRGWTDCNCTADMESLAGFLHPDFLYVSVFGKRYDKESYIALASSLTDGAFYEIHRTSARRRGDVAELDGEYFTHSVTEDGDDLTAHTRFTGTWVQEGDEWVCLTHHGTLYEPDPDYAAAVAARIALRRGGRSL</sequence>
<dbReference type="Pfam" id="PF14534">
    <property type="entry name" value="DUF4440"/>
    <property type="match status" value="1"/>
</dbReference>
<comment type="caution">
    <text evidence="2">The sequence shown here is derived from an EMBL/GenBank/DDBJ whole genome shotgun (WGS) entry which is preliminary data.</text>
</comment>
<accession>A0ABW2ZNB5</accession>
<dbReference type="InterPro" id="IPR032710">
    <property type="entry name" value="NTF2-like_dom_sf"/>
</dbReference>
<dbReference type="Gene3D" id="3.10.450.50">
    <property type="match status" value="1"/>
</dbReference>
<proteinExistence type="predicted"/>
<gene>
    <name evidence="2" type="ORF">ACFQZV_01550</name>
</gene>
<protein>
    <submittedName>
        <fullName evidence="2">Nuclear transport factor 2 family protein</fullName>
    </submittedName>
</protein>